<feature type="domain" description="ABC transporter" evidence="8">
    <location>
        <begin position="332"/>
        <end position="567"/>
    </location>
</feature>
<dbReference type="Proteomes" id="UP000635885">
    <property type="component" value="Unassembled WGS sequence"/>
</dbReference>
<feature type="transmembrane region" description="Helical" evidence="7">
    <location>
        <begin position="157"/>
        <end position="179"/>
    </location>
</feature>
<dbReference type="Pfam" id="PF00005">
    <property type="entry name" value="ABC_tran"/>
    <property type="match status" value="1"/>
</dbReference>
<evidence type="ECO:0000256" key="1">
    <source>
        <dbReference type="ARBA" id="ARBA00004651"/>
    </source>
</evidence>
<keyword evidence="5 7" id="KW-1133">Transmembrane helix</keyword>
<feature type="transmembrane region" description="Helical" evidence="7">
    <location>
        <begin position="277"/>
        <end position="298"/>
    </location>
</feature>
<evidence type="ECO:0000256" key="4">
    <source>
        <dbReference type="ARBA" id="ARBA00022840"/>
    </source>
</evidence>
<comment type="subcellular location">
    <subcellularLocation>
        <location evidence="1">Cell membrane</location>
        <topology evidence="1">Multi-pass membrane protein</topology>
    </subcellularLocation>
</comment>
<reference evidence="11" key="1">
    <citation type="journal article" date="2019" name="Int. J. Syst. Evol. Microbiol.">
        <title>The Global Catalogue of Microorganisms (GCM) 10K type strain sequencing project: providing services to taxonomists for standard genome sequencing and annotation.</title>
        <authorList>
            <consortium name="The Broad Institute Genomics Platform"/>
            <consortium name="The Broad Institute Genome Sequencing Center for Infectious Disease"/>
            <person name="Wu L."/>
            <person name="Ma J."/>
        </authorList>
    </citation>
    <scope>NUCLEOTIDE SEQUENCE [LARGE SCALE GENOMIC DNA]</scope>
    <source>
        <strain evidence="11">CGMCC 1.12479</strain>
    </source>
</reference>
<dbReference type="InterPro" id="IPR027417">
    <property type="entry name" value="P-loop_NTPase"/>
</dbReference>
<dbReference type="PROSITE" id="PS00211">
    <property type="entry name" value="ABC_TRANSPORTER_1"/>
    <property type="match status" value="1"/>
</dbReference>
<dbReference type="InterPro" id="IPR011527">
    <property type="entry name" value="ABC1_TM_dom"/>
</dbReference>
<proteinExistence type="predicted"/>
<dbReference type="InterPro" id="IPR036640">
    <property type="entry name" value="ABC1_TM_sf"/>
</dbReference>
<evidence type="ECO:0000256" key="3">
    <source>
        <dbReference type="ARBA" id="ARBA00022741"/>
    </source>
</evidence>
<keyword evidence="2 7" id="KW-0812">Transmembrane</keyword>
<dbReference type="InterPro" id="IPR039421">
    <property type="entry name" value="Type_1_exporter"/>
</dbReference>
<dbReference type="PANTHER" id="PTHR43394">
    <property type="entry name" value="ATP-DEPENDENT PERMEASE MDL1, MITOCHONDRIAL"/>
    <property type="match status" value="1"/>
</dbReference>
<keyword evidence="3" id="KW-0547">Nucleotide-binding</keyword>
<feature type="domain" description="ABC transmembrane type-1" evidence="9">
    <location>
        <begin position="1"/>
        <end position="300"/>
    </location>
</feature>
<keyword evidence="11" id="KW-1185">Reference proteome</keyword>
<dbReference type="InterPro" id="IPR003593">
    <property type="entry name" value="AAA+_ATPase"/>
</dbReference>
<protein>
    <submittedName>
        <fullName evidence="10">ABC transporter</fullName>
    </submittedName>
</protein>
<keyword evidence="6 7" id="KW-0472">Membrane</keyword>
<evidence type="ECO:0000313" key="11">
    <source>
        <dbReference type="Proteomes" id="UP000635885"/>
    </source>
</evidence>
<evidence type="ECO:0000313" key="10">
    <source>
        <dbReference type="EMBL" id="GGC41975.1"/>
    </source>
</evidence>
<feature type="transmembrane region" description="Helical" evidence="7">
    <location>
        <begin position="48"/>
        <end position="75"/>
    </location>
</feature>
<evidence type="ECO:0000256" key="2">
    <source>
        <dbReference type="ARBA" id="ARBA00022692"/>
    </source>
</evidence>
<dbReference type="PROSITE" id="PS50929">
    <property type="entry name" value="ABC_TM1F"/>
    <property type="match status" value="1"/>
</dbReference>
<name>A0ABQ1MKP2_9BACT</name>
<dbReference type="Pfam" id="PF00664">
    <property type="entry name" value="ABC_membrane"/>
    <property type="match status" value="1"/>
</dbReference>
<dbReference type="Gene3D" id="3.40.50.300">
    <property type="entry name" value="P-loop containing nucleotide triphosphate hydrolases"/>
    <property type="match status" value="1"/>
</dbReference>
<evidence type="ECO:0000259" key="8">
    <source>
        <dbReference type="PROSITE" id="PS50893"/>
    </source>
</evidence>
<organism evidence="10 11">
    <name type="scientific">Belliella aquatica</name>
    <dbReference type="NCBI Taxonomy" id="1323734"/>
    <lineage>
        <taxon>Bacteria</taxon>
        <taxon>Pseudomonadati</taxon>
        <taxon>Bacteroidota</taxon>
        <taxon>Cytophagia</taxon>
        <taxon>Cytophagales</taxon>
        <taxon>Cyclobacteriaceae</taxon>
        <taxon>Belliella</taxon>
    </lineage>
</organism>
<feature type="transmembrane region" description="Helical" evidence="7">
    <location>
        <begin position="7"/>
        <end position="28"/>
    </location>
</feature>
<dbReference type="CDD" id="cd18541">
    <property type="entry name" value="ABC_6TM_TmrB_like"/>
    <property type="match status" value="1"/>
</dbReference>
<keyword evidence="4" id="KW-0067">ATP-binding</keyword>
<gene>
    <name evidence="10" type="ORF">GCM10010993_20690</name>
</gene>
<sequence>MGILFTIISNIFVIIPAQLVRIAIDYVVESFAYYQVFSEGDLSVEARSAFLKFIFIFGFLILVMALLRGFFLFLIRQTIIVMSRLIEFDMKNEIFDHYQKLPLSFYRRNSTGDLMARITEDVSRVRMYLGPAIMYGLNLVVLFPLVIGYMLSVNVELTIYSLLPLPVLSISIYFVNNLINERSEKIQRSLSGLSTFVQEAFSGIRVLKAFVREDDSANDFRKASEDYKDKSIRLTLVQSLFYPLILALIGISTILTVYIGGMQVIDGTIGYGVIAEFILYVNMLTWPVTSLGWVTSIIQRAAASQQRINEFLDEKNDIISTENLDTLIKGDIHVKNVSFVYPDSGIKALQDVSFSINSGESLAIIGTTGSGKSTIANLLMRMYDVSSGQIDIDGRNIQVYDTASLRKQIGFVPQDVFLFSDTIANNIGFGLDEYTLELIEKAAKDADVYQNIIDFPKGFETKLGERGITLSGGQKQRVSIARAIAKEPSILLLDDCLSAVDTKTENSILNALKKIMVNRTSIIISHRVSSAKLADKIIVLDDGKMVEQGTHDYLIDKKGVYAELYEKQTQNNETVEE</sequence>
<dbReference type="Gene3D" id="1.20.1560.10">
    <property type="entry name" value="ABC transporter type 1, transmembrane domain"/>
    <property type="match status" value="1"/>
</dbReference>
<feature type="transmembrane region" description="Helical" evidence="7">
    <location>
        <begin position="132"/>
        <end position="151"/>
    </location>
</feature>
<dbReference type="SMART" id="SM00382">
    <property type="entry name" value="AAA"/>
    <property type="match status" value="1"/>
</dbReference>
<dbReference type="SUPFAM" id="SSF52540">
    <property type="entry name" value="P-loop containing nucleoside triphosphate hydrolases"/>
    <property type="match status" value="1"/>
</dbReference>
<evidence type="ECO:0000256" key="5">
    <source>
        <dbReference type="ARBA" id="ARBA00022989"/>
    </source>
</evidence>
<evidence type="ECO:0000259" key="9">
    <source>
        <dbReference type="PROSITE" id="PS50929"/>
    </source>
</evidence>
<accession>A0ABQ1MKP2</accession>
<dbReference type="InterPro" id="IPR017871">
    <property type="entry name" value="ABC_transporter-like_CS"/>
</dbReference>
<dbReference type="EMBL" id="BMFD01000006">
    <property type="protein sequence ID" value="GGC41975.1"/>
    <property type="molecule type" value="Genomic_DNA"/>
</dbReference>
<dbReference type="SUPFAM" id="SSF90123">
    <property type="entry name" value="ABC transporter transmembrane region"/>
    <property type="match status" value="1"/>
</dbReference>
<dbReference type="InterPro" id="IPR003439">
    <property type="entry name" value="ABC_transporter-like_ATP-bd"/>
</dbReference>
<evidence type="ECO:0000256" key="6">
    <source>
        <dbReference type="ARBA" id="ARBA00023136"/>
    </source>
</evidence>
<comment type="caution">
    <text evidence="10">The sequence shown here is derived from an EMBL/GenBank/DDBJ whole genome shotgun (WGS) entry which is preliminary data.</text>
</comment>
<dbReference type="PANTHER" id="PTHR43394:SF1">
    <property type="entry name" value="ATP-BINDING CASSETTE SUB-FAMILY B MEMBER 10, MITOCHONDRIAL"/>
    <property type="match status" value="1"/>
</dbReference>
<feature type="transmembrane region" description="Helical" evidence="7">
    <location>
        <begin position="240"/>
        <end position="265"/>
    </location>
</feature>
<evidence type="ECO:0000256" key="7">
    <source>
        <dbReference type="SAM" id="Phobius"/>
    </source>
</evidence>
<dbReference type="PROSITE" id="PS50893">
    <property type="entry name" value="ABC_TRANSPORTER_2"/>
    <property type="match status" value="1"/>
</dbReference>